<feature type="domain" description="NmrA-like" evidence="1">
    <location>
        <begin position="8"/>
        <end position="248"/>
    </location>
</feature>
<dbReference type="Gene3D" id="3.40.50.720">
    <property type="entry name" value="NAD(P)-binding Rossmann-like Domain"/>
    <property type="match status" value="1"/>
</dbReference>
<dbReference type="SUPFAM" id="SSF51735">
    <property type="entry name" value="NAD(P)-binding Rossmann-fold domains"/>
    <property type="match status" value="1"/>
</dbReference>
<dbReference type="EMBL" id="QGML01000767">
    <property type="protein sequence ID" value="TVY90729.1"/>
    <property type="molecule type" value="Genomic_DNA"/>
</dbReference>
<dbReference type="AlphaFoldDB" id="A0A559MCM9"/>
<keyword evidence="3" id="KW-1185">Reference proteome</keyword>
<evidence type="ECO:0000259" key="1">
    <source>
        <dbReference type="Pfam" id="PF05368"/>
    </source>
</evidence>
<evidence type="ECO:0000313" key="3">
    <source>
        <dbReference type="Proteomes" id="UP000315522"/>
    </source>
</evidence>
<dbReference type="Pfam" id="PF05368">
    <property type="entry name" value="NmrA"/>
    <property type="match status" value="1"/>
</dbReference>
<dbReference type="PANTHER" id="PTHR43162">
    <property type="match status" value="1"/>
</dbReference>
<organism evidence="2 3">
    <name type="scientific">Lachnellula willkommii</name>
    <dbReference type="NCBI Taxonomy" id="215461"/>
    <lineage>
        <taxon>Eukaryota</taxon>
        <taxon>Fungi</taxon>
        <taxon>Dikarya</taxon>
        <taxon>Ascomycota</taxon>
        <taxon>Pezizomycotina</taxon>
        <taxon>Leotiomycetes</taxon>
        <taxon>Helotiales</taxon>
        <taxon>Lachnaceae</taxon>
        <taxon>Lachnellula</taxon>
    </lineage>
</organism>
<evidence type="ECO:0000313" key="2">
    <source>
        <dbReference type="EMBL" id="TVY90729.1"/>
    </source>
</evidence>
<proteinExistence type="predicted"/>
<dbReference type="InterPro" id="IPR008030">
    <property type="entry name" value="NmrA-like"/>
</dbReference>
<reference evidence="2 3" key="1">
    <citation type="submission" date="2018-05" db="EMBL/GenBank/DDBJ databases">
        <title>Genome sequencing and assembly of the regulated plant pathogen Lachnellula willkommii and related sister species for the development of diagnostic species identification markers.</title>
        <authorList>
            <person name="Giroux E."/>
            <person name="Bilodeau G."/>
        </authorList>
    </citation>
    <scope>NUCLEOTIDE SEQUENCE [LARGE SCALE GENOMIC DNA]</scope>
    <source>
        <strain evidence="2 3">CBS 172.35</strain>
    </source>
</reference>
<protein>
    <recommendedName>
        <fullName evidence="1">NmrA-like domain-containing protein</fullName>
    </recommendedName>
</protein>
<accession>A0A559MCM9</accession>
<dbReference type="Gene3D" id="3.90.25.10">
    <property type="entry name" value="UDP-galactose 4-epimerase, domain 1"/>
    <property type="match status" value="1"/>
</dbReference>
<name>A0A559MCM9_9HELO</name>
<dbReference type="InterPro" id="IPR036291">
    <property type="entry name" value="NAD(P)-bd_dom_sf"/>
</dbReference>
<gene>
    <name evidence="2" type="ORF">LAWI1_G005243</name>
</gene>
<dbReference type="InterPro" id="IPR051604">
    <property type="entry name" value="Ergot_Alk_Oxidoreductase"/>
</dbReference>
<dbReference type="PANTHER" id="PTHR43162:SF1">
    <property type="entry name" value="PRESTALK A DIFFERENTIATION PROTEIN A"/>
    <property type="match status" value="1"/>
</dbReference>
<comment type="caution">
    <text evidence="2">The sequence shown here is derived from an EMBL/GenBank/DDBJ whole genome shotgun (WGS) entry which is preliminary data.</text>
</comment>
<dbReference type="Proteomes" id="UP000315522">
    <property type="component" value="Unassembled WGS sequence"/>
</dbReference>
<sequence>MPKYVLTGVGGNIGSIAADYAIEIARPDQKFTFTTMKTEKIPEESLKRWKAAGVEVLTASYDEPDSLASAFRDAESVNLISTWLLGDTRRRQHKAVIDTAKACGVKKITYTSFTGAGLEKDLPFLPQDHKYTEGLIYARERKIVNPSNLISGLEYRIQRNYLYANNVPTLFAPSWKFCGDKWTQNSGETPGAYVAREDCGRVHAALLLGHGEPNTVYNISGPEAVTDKAVMEYICKKTGYKCEIQAMTDEELDKYWTEKGLPRTVFEDFSKLPMKLCIPDLVSTGEVMRRGLMSEVTDDVEKLTGRKPKSVWEVVDEYVNILPKP</sequence>